<keyword evidence="1" id="KW-1133">Transmembrane helix</keyword>
<feature type="transmembrane region" description="Helical" evidence="1">
    <location>
        <begin position="47"/>
        <end position="65"/>
    </location>
</feature>
<keyword evidence="1" id="KW-0812">Transmembrane</keyword>
<gene>
    <name evidence="2" type="ORF">EGD98_06200</name>
</gene>
<feature type="transmembrane region" description="Helical" evidence="1">
    <location>
        <begin position="148"/>
        <end position="169"/>
    </location>
</feature>
<dbReference type="Proteomes" id="UP000783863">
    <property type="component" value="Unassembled WGS sequence"/>
</dbReference>
<feature type="transmembrane region" description="Helical" evidence="1">
    <location>
        <begin position="21"/>
        <end position="41"/>
    </location>
</feature>
<organism evidence="2 3">
    <name type="scientific">Haloarcula salinisoli</name>
    <dbReference type="NCBI Taxonomy" id="2487746"/>
    <lineage>
        <taxon>Archaea</taxon>
        <taxon>Methanobacteriati</taxon>
        <taxon>Methanobacteriota</taxon>
        <taxon>Stenosarchaea group</taxon>
        <taxon>Halobacteria</taxon>
        <taxon>Halobacteriales</taxon>
        <taxon>Haloarculaceae</taxon>
        <taxon>Haloarcula</taxon>
    </lineage>
</organism>
<dbReference type="EMBL" id="RKLQ01000001">
    <property type="protein sequence ID" value="MBX0303263.1"/>
    <property type="molecule type" value="Genomic_DNA"/>
</dbReference>
<proteinExistence type="predicted"/>
<keyword evidence="1" id="KW-0472">Membrane</keyword>
<protein>
    <submittedName>
        <fullName evidence="2">Uncharacterized protein</fullName>
    </submittedName>
</protein>
<evidence type="ECO:0000313" key="2">
    <source>
        <dbReference type="EMBL" id="MBX0303263.1"/>
    </source>
</evidence>
<reference evidence="2" key="1">
    <citation type="submission" date="2021-06" db="EMBL/GenBank/DDBJ databases">
        <title>Halomicroarcula sp. F24A a new haloarchaeum isolated from saline soil.</title>
        <authorList>
            <person name="Duran-Viseras A."/>
            <person name="Sanchez-Porro C."/>
            <person name="Ventosa A."/>
        </authorList>
    </citation>
    <scope>NUCLEOTIDE SEQUENCE</scope>
    <source>
        <strain evidence="2">F24A</strain>
    </source>
</reference>
<evidence type="ECO:0000313" key="3">
    <source>
        <dbReference type="Proteomes" id="UP000783863"/>
    </source>
</evidence>
<feature type="transmembrane region" description="Helical" evidence="1">
    <location>
        <begin position="176"/>
        <end position="202"/>
    </location>
</feature>
<keyword evidence="3" id="KW-1185">Reference proteome</keyword>
<feature type="transmembrane region" description="Helical" evidence="1">
    <location>
        <begin position="108"/>
        <end position="128"/>
    </location>
</feature>
<name>A0A8J7YLA3_9EURY</name>
<comment type="caution">
    <text evidence="2">The sequence shown here is derived from an EMBL/GenBank/DDBJ whole genome shotgun (WGS) entry which is preliminary data.</text>
</comment>
<dbReference type="RefSeq" id="WP_220587476.1">
    <property type="nucleotide sequence ID" value="NZ_RKLQ01000001.1"/>
</dbReference>
<dbReference type="AlphaFoldDB" id="A0A8J7YLA3"/>
<sequence length="214" mass="21646">MATIDSGERSALAGFRVTGQTLLMVGFTLVQTLALGLWLTLVADAPLISAASAVGLGVLTLGLVLEHVLTDATINGVSVSALPGKQTFAVSGSEALLWVLWLGVAQRLGGVDGILVAGALLAVLLMPQHTVEDNVLRGVAPFETVMDLGTAGFSVVEAVGATVWLLLVFEGQQFSGLLAALGLAGVDSSAVGLAALAVVLLVEHDIGVALAREG</sequence>
<evidence type="ECO:0000256" key="1">
    <source>
        <dbReference type="SAM" id="Phobius"/>
    </source>
</evidence>
<accession>A0A8J7YLA3</accession>